<dbReference type="EMBL" id="JANIBK010000025">
    <property type="protein sequence ID" value="MCQ8128219.1"/>
    <property type="molecule type" value="Genomic_DNA"/>
</dbReference>
<evidence type="ECO:0000256" key="1">
    <source>
        <dbReference type="ARBA" id="ARBA00023002"/>
    </source>
</evidence>
<protein>
    <submittedName>
        <fullName evidence="3">Pyridoxamine 5'-phosphate oxidase family protein</fullName>
    </submittedName>
</protein>
<comment type="caution">
    <text evidence="3">The sequence shown here is derived from an EMBL/GenBank/DDBJ whole genome shotgun (WGS) entry which is preliminary data.</text>
</comment>
<dbReference type="InterPro" id="IPR052019">
    <property type="entry name" value="F420H2_bilvrd_red/Heme_oxyg"/>
</dbReference>
<sequence length="157" mass="17299">MADSERQNLQNTCDELIRRQDSLLIASRSAGGAVAISYAPYVRDDAGFYIFVSELAQHTQNLLAQPRASILFIEPEADAGNPFARRRLTFDCRVREIGKNHVDYAPKLDAMAAKFGDIVGVLRTLPDFHLLLLQPQTGQFVAGFGKAFNVDGLGCLQ</sequence>
<evidence type="ECO:0000259" key="2">
    <source>
        <dbReference type="Pfam" id="PF01243"/>
    </source>
</evidence>
<dbReference type="InterPro" id="IPR012349">
    <property type="entry name" value="Split_barrel_FMN-bd"/>
</dbReference>
<evidence type="ECO:0000313" key="4">
    <source>
        <dbReference type="Proteomes" id="UP001524586"/>
    </source>
</evidence>
<evidence type="ECO:0000313" key="3">
    <source>
        <dbReference type="EMBL" id="MCQ8128219.1"/>
    </source>
</evidence>
<dbReference type="Pfam" id="PF01243">
    <property type="entry name" value="PNPOx_N"/>
    <property type="match status" value="1"/>
</dbReference>
<feature type="domain" description="Pyridoxamine 5'-phosphate oxidase N-terminal" evidence="2">
    <location>
        <begin position="12"/>
        <end position="141"/>
    </location>
</feature>
<name>A0ABT1U306_9GAMM</name>
<dbReference type="PANTHER" id="PTHR35176">
    <property type="entry name" value="HEME OXYGENASE HI_0854-RELATED"/>
    <property type="match status" value="1"/>
</dbReference>
<organism evidence="3 4">
    <name type="scientific">Methylomonas rivi</name>
    <dbReference type="NCBI Taxonomy" id="2952226"/>
    <lineage>
        <taxon>Bacteria</taxon>
        <taxon>Pseudomonadati</taxon>
        <taxon>Pseudomonadota</taxon>
        <taxon>Gammaproteobacteria</taxon>
        <taxon>Methylococcales</taxon>
        <taxon>Methylococcaceae</taxon>
        <taxon>Methylomonas</taxon>
    </lineage>
</organism>
<proteinExistence type="predicted"/>
<dbReference type="InterPro" id="IPR014419">
    <property type="entry name" value="HutZ"/>
</dbReference>
<gene>
    <name evidence="3" type="ORF">NP596_07080</name>
</gene>
<accession>A0ABT1U306</accession>
<keyword evidence="4" id="KW-1185">Reference proteome</keyword>
<dbReference type="Gene3D" id="2.30.110.10">
    <property type="entry name" value="Electron Transport, Fmn-binding Protein, Chain A"/>
    <property type="match status" value="1"/>
</dbReference>
<dbReference type="SUPFAM" id="SSF50475">
    <property type="entry name" value="FMN-binding split barrel"/>
    <property type="match status" value="1"/>
</dbReference>
<dbReference type="InterPro" id="IPR011576">
    <property type="entry name" value="Pyridox_Oxase_N"/>
</dbReference>
<reference evidence="3 4" key="1">
    <citation type="submission" date="2022-07" db="EMBL/GenBank/DDBJ databases">
        <title>Methylomonas rivi sp. nov., Methylomonas rosea sp. nov., Methylomonas aureus sp. nov. and Methylomonas subterranea sp. nov., four novel methanotrophs isolated from a freshwater creek and the deep terrestrial subsurface.</title>
        <authorList>
            <person name="Abin C."/>
            <person name="Sankaranarayanan K."/>
            <person name="Garner C."/>
            <person name="Sindelar R."/>
            <person name="Kotary K."/>
            <person name="Garner R."/>
            <person name="Barclay S."/>
            <person name="Lawson P."/>
            <person name="Krumholz L."/>
        </authorList>
    </citation>
    <scope>NUCLEOTIDE SEQUENCE [LARGE SCALE GENOMIC DNA]</scope>
    <source>
        <strain evidence="3 4">WSC-6</strain>
    </source>
</reference>
<keyword evidence="1" id="KW-0560">Oxidoreductase</keyword>
<dbReference type="PIRSF" id="PIRSF004633">
    <property type="entry name" value="UCP_PLP_oxd"/>
    <property type="match status" value="1"/>
</dbReference>
<dbReference type="RefSeq" id="WP_256614594.1">
    <property type="nucleotide sequence ID" value="NZ_JANIBK010000025.1"/>
</dbReference>
<dbReference type="PANTHER" id="PTHR35176:SF6">
    <property type="entry name" value="HEME OXYGENASE HI_0854-RELATED"/>
    <property type="match status" value="1"/>
</dbReference>
<dbReference type="Proteomes" id="UP001524586">
    <property type="component" value="Unassembled WGS sequence"/>
</dbReference>